<dbReference type="RefSeq" id="WP_006690811.1">
    <property type="nucleotide sequence ID" value="NZ_GG694007.1"/>
</dbReference>
<dbReference type="InterPro" id="IPR008523">
    <property type="entry name" value="DUF805"/>
</dbReference>
<keyword evidence="1" id="KW-1133">Transmembrane helix</keyword>
<feature type="transmembrane region" description="Helical" evidence="1">
    <location>
        <begin position="71"/>
        <end position="97"/>
    </location>
</feature>
<reference evidence="2 3" key="1">
    <citation type="submission" date="2009-04" db="EMBL/GenBank/DDBJ databases">
        <authorList>
            <person name="Qin X."/>
            <person name="Bachman B."/>
            <person name="Battles P."/>
            <person name="Bell A."/>
            <person name="Bess C."/>
            <person name="Bickham C."/>
            <person name="Chaboub L."/>
            <person name="Chen D."/>
            <person name="Coyle M."/>
            <person name="Deiros D.R."/>
            <person name="Dinh H."/>
            <person name="Forbes L."/>
            <person name="Fowler G."/>
            <person name="Francisco L."/>
            <person name="Fu Q."/>
            <person name="Gubbala S."/>
            <person name="Hale W."/>
            <person name="Han Y."/>
            <person name="Hemphill L."/>
            <person name="Highlander S.K."/>
            <person name="Hirani K."/>
            <person name="Hogues M."/>
            <person name="Jackson L."/>
            <person name="Jakkamsetti A."/>
            <person name="Javaid M."/>
            <person name="Jiang H."/>
            <person name="Korchina V."/>
            <person name="Kovar C."/>
            <person name="Lara F."/>
            <person name="Lee S."/>
            <person name="Mata R."/>
            <person name="Mathew T."/>
            <person name="Moen C."/>
            <person name="Morales K."/>
            <person name="Munidasa M."/>
            <person name="Nazareth L."/>
            <person name="Ngo R."/>
            <person name="Nguyen L."/>
            <person name="Okwuonu G."/>
            <person name="Ongeri F."/>
            <person name="Patil S."/>
            <person name="Petrosino J."/>
            <person name="Pham C."/>
            <person name="Pham P."/>
            <person name="Pu L.-L."/>
            <person name="Puazo M."/>
            <person name="Raj R."/>
            <person name="Reid J."/>
            <person name="Rouhana J."/>
            <person name="Saada N."/>
            <person name="Shang Y."/>
            <person name="Simmons D."/>
            <person name="Thornton R."/>
            <person name="Warren J."/>
            <person name="Weissenberger G."/>
            <person name="Zhang J."/>
            <person name="Zhang L."/>
            <person name="Zhou C."/>
            <person name="Zhu D."/>
            <person name="Muzny D."/>
            <person name="Worley K."/>
            <person name="Gibbs R."/>
        </authorList>
    </citation>
    <scope>NUCLEOTIDE SEQUENCE [LARGE SCALE GENOMIC DNA]</scope>
    <source>
        <strain evidence="2 3">ATCC 43531</strain>
    </source>
</reference>
<evidence type="ECO:0000256" key="1">
    <source>
        <dbReference type="SAM" id="Phobius"/>
    </source>
</evidence>
<evidence type="ECO:0000313" key="3">
    <source>
        <dbReference type="Proteomes" id="UP000005309"/>
    </source>
</evidence>
<accession>C4V1U5</accession>
<feature type="transmembrane region" description="Helical" evidence="1">
    <location>
        <begin position="109"/>
        <end position="136"/>
    </location>
</feature>
<dbReference type="Pfam" id="PF05656">
    <property type="entry name" value="DUF805"/>
    <property type="match status" value="1"/>
</dbReference>
<dbReference type="AlphaFoldDB" id="C4V1U5"/>
<dbReference type="STRING" id="638302.HMPREF0908_0548"/>
<protein>
    <submittedName>
        <fullName evidence="2">Tat pathway signal sequence domain protein</fullName>
    </submittedName>
</protein>
<sequence>MTAAYRAAEDAMNHTLFSLTGRLTRRDFALTLGVISGGVFFVMLALCYLLFPLTASTATGFFRNSAEVFFPVYIAAFLGLNLLLYALIPPLAIPAVVRRLHDLGYSGGWAAPLLLLCVPILCLMLLPVCIFIGIITETMGSSFSPWNGMTEAFASAAAASVGILLLLFFVLFIPLACCLGWLFLKKGKPEANRWGDPPVEEVLPPTRAAYFSTAGTVTRTAFIRRSLLLLLALGLVLPPAAQLVLQAIVTVLIILAATIPETVEILPSIIILLTILPFVLFPLPLLPLIRQRLRTLGHSPYEAFLSFAALLPLLITPLPFARPVLMEGSTVTAGALQSAVDSMIGVPSILLWTLCGILSLIGIIRLLANDDISCRRESSEESEVHDVLPKM</sequence>
<keyword evidence="3" id="KW-1185">Reference proteome</keyword>
<dbReference type="EMBL" id="ACLA01000006">
    <property type="protein sequence ID" value="EEQ49232.1"/>
    <property type="molecule type" value="Genomic_DNA"/>
</dbReference>
<feature type="transmembrane region" description="Helical" evidence="1">
    <location>
        <begin position="349"/>
        <end position="368"/>
    </location>
</feature>
<feature type="transmembrane region" description="Helical" evidence="1">
    <location>
        <begin position="265"/>
        <end position="289"/>
    </location>
</feature>
<dbReference type="HOGENOM" id="CLU_767024_0_0_9"/>
<dbReference type="GO" id="GO:0016020">
    <property type="term" value="C:membrane"/>
    <property type="evidence" value="ECO:0007669"/>
    <property type="project" value="InterPro"/>
</dbReference>
<name>C4V1U5_9FIRM</name>
<organism evidence="2 3">
    <name type="scientific">Selenomonas flueggei ATCC 43531</name>
    <dbReference type="NCBI Taxonomy" id="638302"/>
    <lineage>
        <taxon>Bacteria</taxon>
        <taxon>Bacillati</taxon>
        <taxon>Bacillota</taxon>
        <taxon>Negativicutes</taxon>
        <taxon>Selenomonadales</taxon>
        <taxon>Selenomonadaceae</taxon>
        <taxon>Selenomonas</taxon>
    </lineage>
</organism>
<keyword evidence="1" id="KW-0472">Membrane</keyword>
<comment type="caution">
    <text evidence="2">The sequence shown here is derived from an EMBL/GenBank/DDBJ whole genome shotgun (WGS) entry which is preliminary data.</text>
</comment>
<feature type="transmembrane region" description="Helical" evidence="1">
    <location>
        <begin position="28"/>
        <end position="51"/>
    </location>
</feature>
<keyword evidence="1" id="KW-0812">Transmembrane</keyword>
<feature type="transmembrane region" description="Helical" evidence="1">
    <location>
        <begin position="156"/>
        <end position="184"/>
    </location>
</feature>
<dbReference type="Proteomes" id="UP000005309">
    <property type="component" value="Unassembled WGS sequence"/>
</dbReference>
<feature type="transmembrane region" description="Helical" evidence="1">
    <location>
        <begin position="227"/>
        <end position="259"/>
    </location>
</feature>
<proteinExistence type="predicted"/>
<feature type="transmembrane region" description="Helical" evidence="1">
    <location>
        <begin position="301"/>
        <end position="320"/>
    </location>
</feature>
<gene>
    <name evidence="2" type="ORF">HMPREF0908_0548</name>
</gene>
<evidence type="ECO:0000313" key="2">
    <source>
        <dbReference type="EMBL" id="EEQ49232.1"/>
    </source>
</evidence>